<protein>
    <submittedName>
        <fullName evidence="2">Uncharacterized protein</fullName>
    </submittedName>
</protein>
<dbReference type="Proteomes" id="UP000278222">
    <property type="component" value="Unassembled WGS sequence"/>
</dbReference>
<evidence type="ECO:0000256" key="1">
    <source>
        <dbReference type="SAM" id="SignalP"/>
    </source>
</evidence>
<dbReference type="AlphaFoldDB" id="A0A3N1M7S7"/>
<proteinExistence type="predicted"/>
<comment type="caution">
    <text evidence="2">The sequence shown here is derived from an EMBL/GenBank/DDBJ whole genome shotgun (WGS) entry which is preliminary data.</text>
</comment>
<keyword evidence="3" id="KW-1185">Reference proteome</keyword>
<reference evidence="2 3" key="1">
    <citation type="submission" date="2018-11" db="EMBL/GenBank/DDBJ databases">
        <title>Genomic Encyclopedia of Type Strains, Phase IV (KMG-IV): sequencing the most valuable type-strain genomes for metagenomic binning, comparative biology and taxonomic classification.</title>
        <authorList>
            <person name="Goeker M."/>
        </authorList>
    </citation>
    <scope>NUCLEOTIDE SEQUENCE [LARGE SCALE GENOMIC DNA]</scope>
    <source>
        <strain evidence="2 3">DSM 5900</strain>
    </source>
</reference>
<feature type="chain" id="PRO_5018064130" evidence="1">
    <location>
        <begin position="21"/>
        <end position="126"/>
    </location>
</feature>
<dbReference type="EMBL" id="RJKX01000013">
    <property type="protein sequence ID" value="ROP99747.1"/>
    <property type="molecule type" value="Genomic_DNA"/>
</dbReference>
<keyword evidence="1" id="KW-0732">Signal</keyword>
<gene>
    <name evidence="2" type="ORF">EDC65_1534</name>
</gene>
<dbReference type="RefSeq" id="WP_123689102.1">
    <property type="nucleotide sequence ID" value="NZ_AP019700.1"/>
</dbReference>
<accession>A0A3N1M7S7</accession>
<feature type="signal peptide" evidence="1">
    <location>
        <begin position="1"/>
        <end position="20"/>
    </location>
</feature>
<name>A0A3N1M7S7_9PROT</name>
<organism evidence="2 3">
    <name type="scientific">Stella humosa</name>
    <dbReference type="NCBI Taxonomy" id="94"/>
    <lineage>
        <taxon>Bacteria</taxon>
        <taxon>Pseudomonadati</taxon>
        <taxon>Pseudomonadota</taxon>
        <taxon>Alphaproteobacteria</taxon>
        <taxon>Rhodospirillales</taxon>
        <taxon>Stellaceae</taxon>
        <taxon>Stella</taxon>
    </lineage>
</organism>
<sequence>MPSRLALAAFALATIVASSAAEAGYRLCVRAGGFNSRHEPNVILSIGGTLFVAPNGGYWNPGYAHYDSCFDSAAHGDAKIGWSSPRYPCVGANIPEGQESEVWYVVDAAVADPSLGGRMPTCRRSQ</sequence>
<evidence type="ECO:0000313" key="3">
    <source>
        <dbReference type="Proteomes" id="UP000278222"/>
    </source>
</evidence>
<evidence type="ECO:0000313" key="2">
    <source>
        <dbReference type="EMBL" id="ROP99747.1"/>
    </source>
</evidence>